<evidence type="ECO:0000313" key="11">
    <source>
        <dbReference type="Proteomes" id="UP000094313"/>
    </source>
</evidence>
<dbReference type="GO" id="GO:0009279">
    <property type="term" value="C:cell outer membrane"/>
    <property type="evidence" value="ECO:0007669"/>
    <property type="project" value="UniProtKB-SubCell"/>
</dbReference>
<dbReference type="SUPFAM" id="SSF49464">
    <property type="entry name" value="Carboxypeptidase regulatory domain-like"/>
    <property type="match status" value="1"/>
</dbReference>
<dbReference type="PROSITE" id="PS52016">
    <property type="entry name" value="TONB_DEPENDENT_REC_3"/>
    <property type="match status" value="1"/>
</dbReference>
<dbReference type="EMBL" id="CP017141">
    <property type="protein sequence ID" value="AOM77252.1"/>
    <property type="molecule type" value="Genomic_DNA"/>
</dbReference>
<evidence type="ECO:0000256" key="8">
    <source>
        <dbReference type="SAM" id="SignalP"/>
    </source>
</evidence>
<dbReference type="OrthoDB" id="9768177at2"/>
<sequence length="1077" mass="118708">MLKINPNLKRRSLLLLACLFIYFGVSAQVKITGKVTSSDDKLPIIGASVKVRNTKVGTTTDANGSFSILAKPNDVLSISFVGYGTKDITVGTQTTIEAVLQPDANSLSEIVVTGYTSQRKKDLTGSVAVVNITQLKSQPAASAVEALQGKAPGVQIVNDGAPGSTPQIRVRGVTTINNNDPLYVIDGVPYEGKLSWFNQNDIESMQVLKDASSASIYGARANNGVVIITTKKGTLGAPKITFDTYYGTQRPRKGTFPKMLNPMQYAEYLFSAYKNANEVPATGDNYGNGATPTLPDYLVAGKVAGQKITAADADPSKYNYSRDPGTFYQITRANKEGTQWFDEITRNAPVQNYQLSASGGGENATYSFAVGHLNQKGTIEYTGFKRYNARANTTFTALDKKLRFGENMQYSYSEGFGFGVNPNVSGEYQDEGSAISWAYRMNTIIPVYDIKGNFAGSRGSQLGNSENPLAFLFRAKDNLNKSNFFFGNVFGELDVVDGLTARTSFGMRYENFNGVSMRYPNLEFSEGNNSNNLNEYQGYNTEWTWTNTLTYSKVFADKHRLNLLAGTEAIRSNTRRLDAGRNEFFLLGDPNYYYLGGGSKNISNMSIGTVGSLFSLFGRADYSYDDRYLASVTIRRDGSSNFGPENKYGNFPAASVAWRMSEESFIKDKVKWIQDLKIRVGYGETGNQRIPGFQYLNRFQSSIINSAYSFDGNNNVTPGLWQNNYQNPSIKWESLSSINVGLDFSLFNSSIDGSFDWYNKKTSDMLYPIPLPSTGVGLGASPFVNVGDMSNKGVELTLVYHYGKSEDKAFKFDVGVNFSKNVNKVVKLAPGITQQPYGTFRTLQTSILQEGKPFGSFYGYDILGIYQNAEEINQSASYTGARVGGFKFRDVNGDNKIDPGDRTIIGNPNPDFLYSLNFNASYKNFDISMFFNGVQGIDLYEATRYFTDFSTFNGAKSTRLLDAWSPTNTGSKTPSANIRASDLEYASSSYYVQDGSFLRMKNLQIGYSLPTEKVFGPKWGVSKLRIYASTTNLFTLTNYTGLDPEVSQETETFSALGVDRGIYPSPRQFLLGLSVGF</sequence>
<dbReference type="Gene3D" id="2.170.130.10">
    <property type="entry name" value="TonB-dependent receptor, plug domain"/>
    <property type="match status" value="1"/>
</dbReference>
<dbReference type="AlphaFoldDB" id="A0A1D7QEZ9"/>
<dbReference type="Proteomes" id="UP000094313">
    <property type="component" value="Chromosome"/>
</dbReference>
<dbReference type="InterPro" id="IPR023997">
    <property type="entry name" value="TonB-dep_OMP_SusC/RagA_CS"/>
</dbReference>
<gene>
    <name evidence="10" type="ORF">BFS30_08810</name>
</gene>
<dbReference type="Pfam" id="PF07715">
    <property type="entry name" value="Plug"/>
    <property type="match status" value="1"/>
</dbReference>
<dbReference type="RefSeq" id="WP_069378943.1">
    <property type="nucleotide sequence ID" value="NZ_CP017141.1"/>
</dbReference>
<dbReference type="KEGG" id="psty:BFS30_08810"/>
<reference evidence="10 11" key="1">
    <citation type="submission" date="2016-08" db="EMBL/GenBank/DDBJ databases">
        <authorList>
            <person name="Seilhamer J.J."/>
        </authorList>
    </citation>
    <scope>NUCLEOTIDE SEQUENCE [LARGE SCALE GENOMIC DNA]</scope>
    <source>
        <strain evidence="10 11">DX4</strain>
    </source>
</reference>
<feature type="chain" id="PRO_5009098543" evidence="8">
    <location>
        <begin position="28"/>
        <end position="1077"/>
    </location>
</feature>
<name>A0A1D7QEZ9_9SPHI</name>
<protein>
    <submittedName>
        <fullName evidence="10">SusC/RagA family TonB-linked outer membrane protein</fullName>
    </submittedName>
</protein>
<evidence type="ECO:0000256" key="3">
    <source>
        <dbReference type="ARBA" id="ARBA00022452"/>
    </source>
</evidence>
<evidence type="ECO:0000256" key="2">
    <source>
        <dbReference type="ARBA" id="ARBA00022448"/>
    </source>
</evidence>
<feature type="domain" description="TonB-dependent receptor plug" evidence="9">
    <location>
        <begin position="120"/>
        <end position="225"/>
    </location>
</feature>
<evidence type="ECO:0000256" key="6">
    <source>
        <dbReference type="ARBA" id="ARBA00023237"/>
    </source>
</evidence>
<evidence type="ECO:0000259" key="9">
    <source>
        <dbReference type="Pfam" id="PF07715"/>
    </source>
</evidence>
<dbReference type="InterPro" id="IPR039426">
    <property type="entry name" value="TonB-dep_rcpt-like"/>
</dbReference>
<dbReference type="Gene3D" id="2.40.170.20">
    <property type="entry name" value="TonB-dependent receptor, beta-barrel domain"/>
    <property type="match status" value="1"/>
</dbReference>
<organism evidence="10 11">
    <name type="scientific">Pedobacter steynii</name>
    <dbReference type="NCBI Taxonomy" id="430522"/>
    <lineage>
        <taxon>Bacteria</taxon>
        <taxon>Pseudomonadati</taxon>
        <taxon>Bacteroidota</taxon>
        <taxon>Sphingobacteriia</taxon>
        <taxon>Sphingobacteriales</taxon>
        <taxon>Sphingobacteriaceae</taxon>
        <taxon>Pedobacter</taxon>
    </lineage>
</organism>
<keyword evidence="3 7" id="KW-1134">Transmembrane beta strand</keyword>
<evidence type="ECO:0000256" key="4">
    <source>
        <dbReference type="ARBA" id="ARBA00022692"/>
    </source>
</evidence>
<dbReference type="Gene3D" id="2.60.40.1120">
    <property type="entry name" value="Carboxypeptidase-like, regulatory domain"/>
    <property type="match status" value="1"/>
</dbReference>
<dbReference type="NCBIfam" id="TIGR04056">
    <property type="entry name" value="OMP_RagA_SusC"/>
    <property type="match status" value="1"/>
</dbReference>
<dbReference type="InterPro" id="IPR036942">
    <property type="entry name" value="Beta-barrel_TonB_sf"/>
</dbReference>
<dbReference type="Pfam" id="PF13715">
    <property type="entry name" value="CarbopepD_reg_2"/>
    <property type="match status" value="1"/>
</dbReference>
<keyword evidence="5 7" id="KW-0472">Membrane</keyword>
<evidence type="ECO:0000256" key="5">
    <source>
        <dbReference type="ARBA" id="ARBA00023136"/>
    </source>
</evidence>
<evidence type="ECO:0000256" key="1">
    <source>
        <dbReference type="ARBA" id="ARBA00004571"/>
    </source>
</evidence>
<dbReference type="InterPro" id="IPR008969">
    <property type="entry name" value="CarboxyPept-like_regulatory"/>
</dbReference>
<comment type="similarity">
    <text evidence="7">Belongs to the TonB-dependent receptor family.</text>
</comment>
<dbReference type="NCBIfam" id="TIGR04057">
    <property type="entry name" value="SusC_RagA_signa"/>
    <property type="match status" value="1"/>
</dbReference>
<dbReference type="InterPro" id="IPR023996">
    <property type="entry name" value="TonB-dep_OMP_SusC/RagA"/>
</dbReference>
<evidence type="ECO:0000313" key="10">
    <source>
        <dbReference type="EMBL" id="AOM77252.1"/>
    </source>
</evidence>
<proteinExistence type="inferred from homology"/>
<keyword evidence="6 7" id="KW-0998">Cell outer membrane</keyword>
<feature type="signal peptide" evidence="8">
    <location>
        <begin position="1"/>
        <end position="27"/>
    </location>
</feature>
<keyword evidence="4 7" id="KW-0812">Transmembrane</keyword>
<keyword evidence="8" id="KW-0732">Signal</keyword>
<dbReference type="SUPFAM" id="SSF56935">
    <property type="entry name" value="Porins"/>
    <property type="match status" value="1"/>
</dbReference>
<comment type="subcellular location">
    <subcellularLocation>
        <location evidence="1 7">Cell outer membrane</location>
        <topology evidence="1 7">Multi-pass membrane protein</topology>
    </subcellularLocation>
</comment>
<dbReference type="InterPro" id="IPR037066">
    <property type="entry name" value="Plug_dom_sf"/>
</dbReference>
<accession>A0A1D7QEZ9</accession>
<dbReference type="InterPro" id="IPR012910">
    <property type="entry name" value="Plug_dom"/>
</dbReference>
<keyword evidence="11" id="KW-1185">Reference proteome</keyword>
<keyword evidence="2 7" id="KW-0813">Transport</keyword>
<evidence type="ECO:0000256" key="7">
    <source>
        <dbReference type="PROSITE-ProRule" id="PRU01360"/>
    </source>
</evidence>